<evidence type="ECO:0000256" key="8">
    <source>
        <dbReference type="SAM" id="Coils"/>
    </source>
</evidence>
<dbReference type="GO" id="GO:0005634">
    <property type="term" value="C:nucleus"/>
    <property type="evidence" value="ECO:0007669"/>
    <property type="project" value="UniProtKB-SubCell"/>
</dbReference>
<dbReference type="GeneID" id="115290281"/>
<accession>A0A673UV83</accession>
<comment type="subcellular location">
    <subcellularLocation>
        <location evidence="2">Chromosome</location>
        <location evidence="2">Centromere</location>
    </subcellularLocation>
    <subcellularLocation>
        <location evidence="1">Nucleus</location>
    </subcellularLocation>
</comment>
<evidence type="ECO:0000313" key="11">
    <source>
        <dbReference type="Proteomes" id="UP000472268"/>
    </source>
</evidence>
<comment type="similarity">
    <text evidence="3">Belongs to the CENP-O/MCM21 family.</text>
</comment>
<keyword evidence="7" id="KW-0137">Centromere</keyword>
<feature type="compositionally biased region" description="Basic and acidic residues" evidence="9">
    <location>
        <begin position="1"/>
        <end position="20"/>
    </location>
</feature>
<evidence type="ECO:0000256" key="5">
    <source>
        <dbReference type="ARBA" id="ARBA00022454"/>
    </source>
</evidence>
<protein>
    <recommendedName>
        <fullName evidence="4">Centromere protein O</fullName>
    </recommendedName>
</protein>
<dbReference type="PANTHER" id="PTHR14582">
    <property type="entry name" value="INNER KINETOCHORE SUBUNIT MAL2"/>
    <property type="match status" value="1"/>
</dbReference>
<proteinExistence type="inferred from homology"/>
<evidence type="ECO:0000256" key="4">
    <source>
        <dbReference type="ARBA" id="ARBA00016395"/>
    </source>
</evidence>
<evidence type="ECO:0000256" key="7">
    <source>
        <dbReference type="ARBA" id="ARBA00023328"/>
    </source>
</evidence>
<keyword evidence="11" id="KW-1185">Reference proteome</keyword>
<evidence type="ECO:0000256" key="3">
    <source>
        <dbReference type="ARBA" id="ARBA00007321"/>
    </source>
</evidence>
<feature type="coiled-coil region" evidence="8">
    <location>
        <begin position="38"/>
        <end position="65"/>
    </location>
</feature>
<dbReference type="PANTHER" id="PTHR14582:SF1">
    <property type="entry name" value="CENTROMERE PROTEIN O"/>
    <property type="match status" value="1"/>
</dbReference>
<reference evidence="10" key="2">
    <citation type="submission" date="2025-08" db="UniProtKB">
        <authorList>
            <consortium name="Ensembl"/>
        </authorList>
    </citation>
    <scope>IDENTIFICATION</scope>
</reference>
<dbReference type="OMA" id="MEWANDG"/>
<evidence type="ECO:0000256" key="1">
    <source>
        <dbReference type="ARBA" id="ARBA00004123"/>
    </source>
</evidence>
<feature type="region of interest" description="Disordered" evidence="9">
    <location>
        <begin position="1"/>
        <end position="38"/>
    </location>
</feature>
<sequence>MEWANDKSKGGVLAHLERLETQTNRSRKNLDPQTETAESALEAKIHKLRCLRDKLRAEVKERQARVKASTASVEPDQTLEVNEQEAVEGKQENMKAILQAYRFTGLSGKLTSRGVCVCISTAFEGNLLGSYFVDLVIQKPLRIHHHSIPVFIPLEEISAKYLQTNIQHFLFCLCEHLNAYAGRKYQADQLQSDFAGFLAGPLRRNSLCNLLSFTYKVEPHGQSFPFCARLLYKDLTTTLPTDVTITYQGTDALSTSWEEQRVCHENLFLTKPLHQVFTSFTRKGEKLDMSLVS</sequence>
<dbReference type="InterPro" id="IPR018464">
    <property type="entry name" value="CENP-O"/>
</dbReference>
<gene>
    <name evidence="10" type="primary">CENPO</name>
</gene>
<evidence type="ECO:0000256" key="2">
    <source>
        <dbReference type="ARBA" id="ARBA00004584"/>
    </source>
</evidence>
<dbReference type="Pfam" id="PF09496">
    <property type="entry name" value="CENP-O"/>
    <property type="match status" value="1"/>
</dbReference>
<keyword evidence="5" id="KW-0158">Chromosome</keyword>
<dbReference type="Proteomes" id="UP000472268">
    <property type="component" value="Chromosome 4"/>
</dbReference>
<dbReference type="GO" id="GO:0031511">
    <property type="term" value="C:Mis6-Sim4 complex"/>
    <property type="evidence" value="ECO:0007669"/>
    <property type="project" value="TreeGrafter"/>
</dbReference>
<dbReference type="RefSeq" id="XP_029794058.1">
    <property type="nucleotide sequence ID" value="XM_029938198.1"/>
</dbReference>
<evidence type="ECO:0000256" key="6">
    <source>
        <dbReference type="ARBA" id="ARBA00023242"/>
    </source>
</evidence>
<keyword evidence="8" id="KW-0175">Coiled coil</keyword>
<reference evidence="10" key="3">
    <citation type="submission" date="2025-09" db="UniProtKB">
        <authorList>
            <consortium name="Ensembl"/>
        </authorList>
    </citation>
    <scope>IDENTIFICATION</scope>
</reference>
<feature type="region of interest" description="Disordered" evidence="9">
    <location>
        <begin position="66"/>
        <end position="86"/>
    </location>
</feature>
<dbReference type="CDD" id="cd23835">
    <property type="entry name" value="DRWD-N_CENP-O"/>
    <property type="match status" value="1"/>
</dbReference>
<dbReference type="Ensembl" id="ENSSSUT00005032517.1">
    <property type="protein sequence ID" value="ENSSSUP00005028484.1"/>
    <property type="gene ID" value="ENSSSUG00005018376.1"/>
</dbReference>
<dbReference type="AlphaFoldDB" id="A0A673UV83"/>
<evidence type="ECO:0000313" key="10">
    <source>
        <dbReference type="Ensembl" id="ENSSSUP00005028484.1"/>
    </source>
</evidence>
<name>A0A673UV83_SURSU</name>
<reference evidence="10 11" key="1">
    <citation type="submission" date="2019-05" db="EMBL/GenBank/DDBJ databases">
        <title>A Chromosome-scale Meerkat (S. suricatta) Genome Assembly.</title>
        <authorList>
            <person name="Dudchenko O."/>
            <person name="Lieberman Aiden E."/>
            <person name="Tung J."/>
            <person name="Barreiro L.B."/>
            <person name="Clutton-Brock T.H."/>
        </authorList>
    </citation>
    <scope>NUCLEOTIDE SEQUENCE [LARGE SCALE GENOMIC DNA]</scope>
</reference>
<dbReference type="CDD" id="cd23836">
    <property type="entry name" value="DRWD-C_CENP-O"/>
    <property type="match status" value="1"/>
</dbReference>
<organism evidence="10 11">
    <name type="scientific">Suricata suricatta</name>
    <name type="common">Meerkat</name>
    <dbReference type="NCBI Taxonomy" id="37032"/>
    <lineage>
        <taxon>Eukaryota</taxon>
        <taxon>Metazoa</taxon>
        <taxon>Chordata</taxon>
        <taxon>Craniata</taxon>
        <taxon>Vertebrata</taxon>
        <taxon>Euteleostomi</taxon>
        <taxon>Mammalia</taxon>
        <taxon>Eutheria</taxon>
        <taxon>Laurasiatheria</taxon>
        <taxon>Carnivora</taxon>
        <taxon>Feliformia</taxon>
        <taxon>Herpestidae</taxon>
        <taxon>Suricata</taxon>
    </lineage>
</organism>
<keyword evidence="6" id="KW-0539">Nucleus</keyword>
<dbReference type="CTD" id="79172"/>
<dbReference type="OrthoDB" id="10050372at2759"/>
<evidence type="ECO:0000256" key="9">
    <source>
        <dbReference type="SAM" id="MobiDB-lite"/>
    </source>
</evidence>
<dbReference type="RefSeq" id="XP_029794057.1">
    <property type="nucleotide sequence ID" value="XM_029938197.1"/>
</dbReference>